<protein>
    <recommendedName>
        <fullName evidence="3">TonB-dependent receptor</fullName>
    </recommendedName>
</protein>
<evidence type="ECO:0000313" key="2">
    <source>
        <dbReference type="Proteomes" id="UP000029226"/>
    </source>
</evidence>
<proteinExistence type="predicted"/>
<dbReference type="EMBL" id="BBMM01000007">
    <property type="protein sequence ID" value="GAL00940.1"/>
    <property type="molecule type" value="Genomic_DNA"/>
</dbReference>
<dbReference type="SUPFAM" id="SSF49464">
    <property type="entry name" value="Carboxypeptidase regulatory domain-like"/>
    <property type="match status" value="1"/>
</dbReference>
<reference evidence="1 2" key="1">
    <citation type="journal article" date="2014" name="Genome Announc.">
        <title>Draft Genome Sequences of Marine Flavobacterium Nonlabens Strains NR17, NR24, NR27, NR32, NR33, and Ara13.</title>
        <authorList>
            <person name="Nakanishi M."/>
            <person name="Meirelles P."/>
            <person name="Suzuki R."/>
            <person name="Takatani N."/>
            <person name="Mino S."/>
            <person name="Suda W."/>
            <person name="Oshima K."/>
            <person name="Hattori M."/>
            <person name="Ohkuma M."/>
            <person name="Hosokawa M."/>
            <person name="Miyashita K."/>
            <person name="Thompson F.L."/>
            <person name="Niwa A."/>
            <person name="Sawabe T."/>
            <person name="Sawabe T."/>
        </authorList>
    </citation>
    <scope>NUCLEOTIDE SEQUENCE [LARGE SCALE GENOMIC DNA]</scope>
    <source>
        <strain evidence="2">JCM19314</strain>
    </source>
</reference>
<dbReference type="Gene3D" id="2.60.40.1120">
    <property type="entry name" value="Carboxypeptidase-like, regulatory domain"/>
    <property type="match status" value="1"/>
</dbReference>
<organism evidence="1 2">
    <name type="scientific">Nonlabens ulvanivorans</name>
    <name type="common">Persicivirga ulvanivorans</name>
    <dbReference type="NCBI Taxonomy" id="906888"/>
    <lineage>
        <taxon>Bacteria</taxon>
        <taxon>Pseudomonadati</taxon>
        <taxon>Bacteroidota</taxon>
        <taxon>Flavobacteriia</taxon>
        <taxon>Flavobacteriales</taxon>
        <taxon>Flavobacteriaceae</taxon>
        <taxon>Nonlabens</taxon>
    </lineage>
</organism>
<name>A0A090QCY3_NONUL</name>
<dbReference type="AlphaFoldDB" id="A0A090QCY3"/>
<comment type="caution">
    <text evidence="1">The sequence shown here is derived from an EMBL/GenBank/DDBJ whole genome shotgun (WGS) entry which is preliminary data.</text>
</comment>
<sequence length="60" mass="6581">MAQQATIQGVILDEFNEPVKDVNVSIQGTTIGTASNENGFYQLKSACKSKSGHHIYRNKL</sequence>
<accession>A0A090QCY3</accession>
<evidence type="ECO:0008006" key="3">
    <source>
        <dbReference type="Google" id="ProtNLM"/>
    </source>
</evidence>
<dbReference type="InterPro" id="IPR008969">
    <property type="entry name" value="CarboxyPept-like_regulatory"/>
</dbReference>
<dbReference type="Pfam" id="PF13715">
    <property type="entry name" value="CarbopepD_reg_2"/>
    <property type="match status" value="1"/>
</dbReference>
<evidence type="ECO:0000313" key="1">
    <source>
        <dbReference type="EMBL" id="GAL00940.1"/>
    </source>
</evidence>
<dbReference type="Proteomes" id="UP000029226">
    <property type="component" value="Unassembled WGS sequence"/>
</dbReference>
<gene>
    <name evidence="1" type="ORF">JCM19314_166</name>
</gene>